<gene>
    <name evidence="1" type="ORF">SKTS_32310</name>
</gene>
<organism evidence="1 2">
    <name type="scientific">Sulfurimicrobium lacus</name>
    <dbReference type="NCBI Taxonomy" id="2715678"/>
    <lineage>
        <taxon>Bacteria</taxon>
        <taxon>Pseudomonadati</taxon>
        <taxon>Pseudomonadota</taxon>
        <taxon>Betaproteobacteria</taxon>
        <taxon>Nitrosomonadales</taxon>
        <taxon>Sulfuricellaceae</taxon>
        <taxon>Sulfurimicrobium</taxon>
    </lineage>
</organism>
<name>A0A6F8VHV3_9PROT</name>
<dbReference type="Proteomes" id="UP000502260">
    <property type="component" value="Chromosome"/>
</dbReference>
<reference evidence="2" key="1">
    <citation type="submission" date="2020-03" db="EMBL/GenBank/DDBJ databases">
        <title>Complete genome sequence of sulfur-oxidizing bacterium skT11.</title>
        <authorList>
            <person name="Kanda M."/>
            <person name="Kojima H."/>
            <person name="Fukui M."/>
        </authorList>
    </citation>
    <scope>NUCLEOTIDE SEQUENCE [LARGE SCALE GENOMIC DNA]</scope>
    <source>
        <strain evidence="2">skT11</strain>
    </source>
</reference>
<accession>A0A6F8VHV3</accession>
<dbReference type="KEGG" id="slac:SKTS_32310"/>
<protein>
    <submittedName>
        <fullName evidence="1">Uncharacterized protein</fullName>
    </submittedName>
</protein>
<sequence>MSEEKNLCVVHEAIIGAFGLPPGKLYVSIKGDPSLRETVPLRPRQESRIDRSADQVLETCGWLLRKTGCYGIYIGFNSSEVRTESVFNPFNYEIHDAETLIQDGYKERHFVKVPYQKKMKIIRKVRDSVQTGPLRAYLPPHWQILMDRQRKEWQPMDKKDIERIMQSFNKLREIEGFYLRNAAVSLAQGLVRATFNCDGTYIVAAEFFPQFVRDITP</sequence>
<dbReference type="EMBL" id="AP022853">
    <property type="protein sequence ID" value="BCB28345.1"/>
    <property type="molecule type" value="Genomic_DNA"/>
</dbReference>
<keyword evidence="2" id="KW-1185">Reference proteome</keyword>
<proteinExistence type="predicted"/>
<dbReference type="AlphaFoldDB" id="A0A6F8VHV3"/>
<evidence type="ECO:0000313" key="1">
    <source>
        <dbReference type="EMBL" id="BCB28345.1"/>
    </source>
</evidence>
<dbReference type="RefSeq" id="WP_173067574.1">
    <property type="nucleotide sequence ID" value="NZ_AP022853.1"/>
</dbReference>
<evidence type="ECO:0000313" key="2">
    <source>
        <dbReference type="Proteomes" id="UP000502260"/>
    </source>
</evidence>